<dbReference type="Pfam" id="PF00933">
    <property type="entry name" value="Glyco_hydro_3"/>
    <property type="match status" value="1"/>
</dbReference>
<dbReference type="AlphaFoldDB" id="A0A4R5YL09"/>
<dbReference type="InterPro" id="IPR036881">
    <property type="entry name" value="Glyco_hydro_3_C_sf"/>
</dbReference>
<dbReference type="InterPro" id="IPR050288">
    <property type="entry name" value="Cellulose_deg_GH3"/>
</dbReference>
<evidence type="ECO:0000256" key="3">
    <source>
        <dbReference type="ARBA" id="ARBA00058905"/>
    </source>
</evidence>
<dbReference type="GO" id="GO:0008422">
    <property type="term" value="F:beta-glucosidase activity"/>
    <property type="evidence" value="ECO:0007669"/>
    <property type="project" value="UniProtKB-ARBA"/>
</dbReference>
<dbReference type="SUPFAM" id="SSF52279">
    <property type="entry name" value="Beta-D-glucan exohydrolase, C-terminal domain"/>
    <property type="match status" value="1"/>
</dbReference>
<evidence type="ECO:0000256" key="2">
    <source>
        <dbReference type="ARBA" id="ARBA00022801"/>
    </source>
</evidence>
<dbReference type="Gene3D" id="2.60.40.10">
    <property type="entry name" value="Immunoglobulins"/>
    <property type="match status" value="1"/>
</dbReference>
<evidence type="ECO:0000256" key="4">
    <source>
        <dbReference type="ARBA" id="ARBA00074219"/>
    </source>
</evidence>
<dbReference type="InterPro" id="IPR001764">
    <property type="entry name" value="Glyco_hydro_3_N"/>
</dbReference>
<dbReference type="InterPro" id="IPR002772">
    <property type="entry name" value="Glyco_hydro_3_C"/>
</dbReference>
<proteinExistence type="inferred from homology"/>
<dbReference type="FunFam" id="2.60.40.10:FF:000495">
    <property type="entry name" value="Periplasmic beta-glucosidase"/>
    <property type="match status" value="1"/>
</dbReference>
<sequence length="742" mass="79550">MPEIPTEIALDDKLALLSGKNFWETHPVPAAGIRSLLLADGPYGLRIQSGQHDNLAIYDSDPATCFPPGVAIGSSWDAALAARLGTALGREAAARGVDVVLGPGVNIKRSPLCGRNFEYYSEDPLISGVLGAAFTVALQAEGPSVSVKHFAANNQETNRQTISSEVDERTLREIYLPAFERVVREAQPRTVMASYNKINGVYTWANRWLLTNVLREEWGFEGFVMSDWSSVTNPVAAVQAGLDLVMPAEPEGIAELRAAIESGELDLAVVDAAVTRLAALASAPRSQGANVDDDKHHTLAQEVAEGCPVLLRNEHQVLPLPTGIDVAVVGLLATEPRYQGGGSAHVNPTRVDEPLAELRALVETGGSTVSFAPGYRLDGGDNAGLADDAVELVRHADVAVVFAGLGEEQESEGFDRESIHLPADQIDLIRRVAATAQRTVVVLSHGGVVSLEGWHDEVDAILDAFVLGQGGGRAIARLLTGAATPSGRLAETIPLRLEDHPSWLNFPGEQGRVRYGEGVLVGYRYFSTADAAVRYPFGYGLSYTSFETDLAAVEVTGDDSAVVTVRVRNTGDRTGAHVVQVYVSSTRGDVRRPVRELRAFDKVSLEPGEATDVQLNLDRRAFAYWDTELADWTVKPGTYAIQLAEDAATVISEKTIDLTGDNHAAAVTFDTPIGAWLDHPEIGVLTNETLGFGSVEVTAEQMAQVRSMTMRQFVRISGLPLPIEALQALADRSHPNHGLATS</sequence>
<dbReference type="Pfam" id="PF01915">
    <property type="entry name" value="Glyco_hydro_3_C"/>
    <property type="match status" value="1"/>
</dbReference>
<comment type="function">
    <text evidence="3">Catalyzes the hydrolysis of a non-reducing terminal alpha-L-arabinopyranosidic linkage in ginsenoside Rb2 (alpha-L-arabinopyranosyl-(1-&gt;6)-alpha-D-glucopyranosyl) to release alpha-D-glucopyranosyl (Rd). It is not able to hydrolyze alpha-L-arabinofuranosyl-(1-&gt;6)-alpha-D-glucopyranosyl (Rc).</text>
</comment>
<dbReference type="Gene3D" id="3.40.50.1700">
    <property type="entry name" value="Glycoside hydrolase family 3 C-terminal domain"/>
    <property type="match status" value="1"/>
</dbReference>
<accession>A0A4R5YL09</accession>
<reference evidence="6 7" key="1">
    <citation type="submission" date="2019-03" db="EMBL/GenBank/DDBJ databases">
        <title>Genome Sequencing and Assembly of Various Microbes Isolated from Partially Reclaimed Soil and Acid Mine Drainage (AMD) Site.</title>
        <authorList>
            <person name="Steinbock B."/>
            <person name="Bechtold R."/>
            <person name="Sevigny J.L."/>
            <person name="Thomas D."/>
            <person name="Cuthill L.R."/>
            <person name="Aveiro Johannsen E.J."/>
            <person name="Thomas K."/>
            <person name="Ghosh A."/>
        </authorList>
    </citation>
    <scope>NUCLEOTIDE SEQUENCE [LARGE SCALE GENOMIC DNA]</scope>
    <source>
        <strain evidence="6 7">F-B2</strain>
    </source>
</reference>
<dbReference type="GO" id="GO:0005975">
    <property type="term" value="P:carbohydrate metabolic process"/>
    <property type="evidence" value="ECO:0007669"/>
    <property type="project" value="InterPro"/>
</dbReference>
<comment type="similarity">
    <text evidence="1">Belongs to the glycosyl hydrolase 3 family.</text>
</comment>
<dbReference type="Pfam" id="PF14310">
    <property type="entry name" value="Fn3-like"/>
    <property type="match status" value="1"/>
</dbReference>
<dbReference type="RefSeq" id="WP_133398497.1">
    <property type="nucleotide sequence ID" value="NZ_SMZX01000001.1"/>
</dbReference>
<evidence type="ECO:0000256" key="1">
    <source>
        <dbReference type="ARBA" id="ARBA00005336"/>
    </source>
</evidence>
<dbReference type="InterPro" id="IPR036962">
    <property type="entry name" value="Glyco_hydro_3_N_sf"/>
</dbReference>
<dbReference type="SUPFAM" id="SSF51445">
    <property type="entry name" value="(Trans)glycosidases"/>
    <property type="match status" value="1"/>
</dbReference>
<dbReference type="InterPro" id="IPR013783">
    <property type="entry name" value="Ig-like_fold"/>
</dbReference>
<name>A0A4R5YL09_9MICO</name>
<evidence type="ECO:0000313" key="7">
    <source>
        <dbReference type="Proteomes" id="UP000295633"/>
    </source>
</evidence>
<keyword evidence="2" id="KW-0378">Hydrolase</keyword>
<dbReference type="PRINTS" id="PR00133">
    <property type="entry name" value="GLHYDRLASE3"/>
</dbReference>
<dbReference type="PANTHER" id="PTHR42715">
    <property type="entry name" value="BETA-GLUCOSIDASE"/>
    <property type="match status" value="1"/>
</dbReference>
<evidence type="ECO:0000259" key="5">
    <source>
        <dbReference type="SMART" id="SM01217"/>
    </source>
</evidence>
<dbReference type="PANTHER" id="PTHR42715:SF10">
    <property type="entry name" value="BETA-GLUCOSIDASE"/>
    <property type="match status" value="1"/>
</dbReference>
<dbReference type="Gene3D" id="3.20.20.300">
    <property type="entry name" value="Glycoside hydrolase, family 3, N-terminal domain"/>
    <property type="match status" value="1"/>
</dbReference>
<evidence type="ECO:0000313" key="6">
    <source>
        <dbReference type="EMBL" id="TDL45261.1"/>
    </source>
</evidence>
<gene>
    <name evidence="6" type="ORF">E2R54_02005</name>
</gene>
<comment type="caution">
    <text evidence="6">The sequence shown here is derived from an EMBL/GenBank/DDBJ whole genome shotgun (WGS) entry which is preliminary data.</text>
</comment>
<feature type="domain" description="Fibronectin type III-like" evidence="5">
    <location>
        <begin position="577"/>
        <end position="647"/>
    </location>
</feature>
<dbReference type="SMART" id="SM01217">
    <property type="entry name" value="Fn3_like"/>
    <property type="match status" value="1"/>
</dbReference>
<dbReference type="EMBL" id="SMZX01000001">
    <property type="protein sequence ID" value="TDL45261.1"/>
    <property type="molecule type" value="Genomic_DNA"/>
</dbReference>
<organism evidence="6 7">
    <name type="scientific">Microbacterium oleivorans</name>
    <dbReference type="NCBI Taxonomy" id="273677"/>
    <lineage>
        <taxon>Bacteria</taxon>
        <taxon>Bacillati</taxon>
        <taxon>Actinomycetota</taxon>
        <taxon>Actinomycetes</taxon>
        <taxon>Micrococcales</taxon>
        <taxon>Microbacteriaceae</taxon>
        <taxon>Microbacterium</taxon>
    </lineage>
</organism>
<dbReference type="InterPro" id="IPR026891">
    <property type="entry name" value="Fn3-like"/>
</dbReference>
<dbReference type="Proteomes" id="UP000295633">
    <property type="component" value="Unassembled WGS sequence"/>
</dbReference>
<protein>
    <recommendedName>
        <fullName evidence="4">Exo-alpha-(1-&gt;6)-L-arabinopyranosidase</fullName>
    </recommendedName>
</protein>
<dbReference type="InterPro" id="IPR017853">
    <property type="entry name" value="GH"/>
</dbReference>